<evidence type="ECO:0000313" key="3">
    <source>
        <dbReference type="Proteomes" id="UP000195521"/>
    </source>
</evidence>
<accession>A0A1Y1JNG1</accession>
<gene>
    <name evidence="2" type="ORF">PGO_145880</name>
</gene>
<evidence type="ECO:0000313" key="2">
    <source>
        <dbReference type="EMBL" id="GAW83790.1"/>
    </source>
</evidence>
<name>A0A1Y1JNG1_PLAGO</name>
<feature type="region of interest" description="Disordered" evidence="1">
    <location>
        <begin position="166"/>
        <end position="207"/>
    </location>
</feature>
<proteinExistence type="predicted"/>
<evidence type="ECO:0000256" key="1">
    <source>
        <dbReference type="SAM" id="MobiDB-lite"/>
    </source>
</evidence>
<reference evidence="3" key="1">
    <citation type="submission" date="2017-04" db="EMBL/GenBank/DDBJ databases">
        <title>Plasmodium gonderi genome.</title>
        <authorList>
            <person name="Arisue N."/>
            <person name="Honma H."/>
            <person name="Kawai S."/>
            <person name="Tougan T."/>
            <person name="Tanabe K."/>
            <person name="Horii T."/>
        </authorList>
    </citation>
    <scope>NUCLEOTIDE SEQUENCE [LARGE SCALE GENOMIC DNA]</scope>
    <source>
        <strain evidence="3">ATCC 30045</strain>
    </source>
</reference>
<protein>
    <submittedName>
        <fullName evidence="2">Uncharacterized protein</fullName>
    </submittedName>
</protein>
<dbReference type="AlphaFoldDB" id="A0A1Y1JNG1"/>
<organism evidence="2 3">
    <name type="scientific">Plasmodium gonderi</name>
    <dbReference type="NCBI Taxonomy" id="77519"/>
    <lineage>
        <taxon>Eukaryota</taxon>
        <taxon>Sar</taxon>
        <taxon>Alveolata</taxon>
        <taxon>Apicomplexa</taxon>
        <taxon>Aconoidasida</taxon>
        <taxon>Haemosporida</taxon>
        <taxon>Plasmodiidae</taxon>
        <taxon>Plasmodium</taxon>
        <taxon>Plasmodium (Plasmodium)</taxon>
    </lineage>
</organism>
<comment type="caution">
    <text evidence="2">The sequence shown here is derived from an EMBL/GenBank/DDBJ whole genome shotgun (WGS) entry which is preliminary data.</text>
</comment>
<dbReference type="OMA" id="CINLIIE"/>
<sequence>MSKPRILIGQIKNVGDIKGWNLKGIESCKKKIFGYTENMPGEKNWIKPLLGKSMQNYYFPSKYLHLDFNLKEYMRMQTVRFQKKETDDSLMNLQKCINLIVENKDKVEKFLRNIPKELYFENQSLKDFYSLYLTIFPADKHNHSLSPDDLKELNLGDQNFTWFNRSSRSASETQTDKSNFSHTDFYTQKQNENENDESTPGKKMVKKKVLHKEEGQNMIPQKECEKISSQMNHYKKIIFTRTKGKLLFKRIILGNNQVQGDKMAMRLNKQKEENASGEKLYYVDCDVNIGLEERREKCKKEVDECEKSKKQFINLLSENESLRKTFWIRNRFIDPLYLRRRYSFIDKLTKKKIKKEKYKTYRKHFIQHADEKQVWPDNKGLLNKVYPNPYS</sequence>
<keyword evidence="3" id="KW-1185">Reference proteome</keyword>
<dbReference type="GeneID" id="39750536"/>
<dbReference type="RefSeq" id="XP_028546379.1">
    <property type="nucleotide sequence ID" value="XM_028690578.1"/>
</dbReference>
<dbReference type="Proteomes" id="UP000195521">
    <property type="component" value="Unassembled WGS sequence"/>
</dbReference>
<feature type="compositionally biased region" description="Polar residues" evidence="1">
    <location>
        <begin position="166"/>
        <end position="190"/>
    </location>
</feature>
<dbReference type="OrthoDB" id="329761at2759"/>
<dbReference type="EMBL" id="BDQF01000015">
    <property type="protein sequence ID" value="GAW83790.1"/>
    <property type="molecule type" value="Genomic_DNA"/>
</dbReference>